<protein>
    <recommendedName>
        <fullName evidence="3">Phage protein</fullName>
    </recommendedName>
</protein>
<evidence type="ECO:0000313" key="1">
    <source>
        <dbReference type="EMBL" id="NOU59447.1"/>
    </source>
</evidence>
<name>A0ABX1WTN9_9BACT</name>
<keyword evidence="2" id="KW-1185">Reference proteome</keyword>
<accession>A0ABX1WTN9</accession>
<sequence>MKNRIVSFKKLDNELMQLVNKTYPNGFEEAIQSYILGPNKSFYAFSISTEEYHFLVKVDMNYDLGLDMDEEECDTESDVDLD</sequence>
<comment type="caution">
    <text evidence="1">The sequence shown here is derived from an EMBL/GenBank/DDBJ whole genome shotgun (WGS) entry which is preliminary data.</text>
</comment>
<proteinExistence type="predicted"/>
<reference evidence="1 2" key="1">
    <citation type="submission" date="2018-12" db="EMBL/GenBank/DDBJ databases">
        <title>Marinifilum JC070 sp. nov., a marine bacterium isolated from Yongle Blue Hole in the South China Sea.</title>
        <authorList>
            <person name="Fu T."/>
        </authorList>
    </citation>
    <scope>NUCLEOTIDE SEQUENCE [LARGE SCALE GENOMIC DNA]</scope>
    <source>
        <strain evidence="1 2">JC070</strain>
    </source>
</reference>
<evidence type="ECO:0008006" key="3">
    <source>
        <dbReference type="Google" id="ProtNLM"/>
    </source>
</evidence>
<evidence type="ECO:0000313" key="2">
    <source>
        <dbReference type="Proteomes" id="UP000732105"/>
    </source>
</evidence>
<dbReference type="Proteomes" id="UP000732105">
    <property type="component" value="Unassembled WGS sequence"/>
</dbReference>
<organism evidence="1 2">
    <name type="scientific">Marinifilum caeruleilacunae</name>
    <dbReference type="NCBI Taxonomy" id="2499076"/>
    <lineage>
        <taxon>Bacteria</taxon>
        <taxon>Pseudomonadati</taxon>
        <taxon>Bacteroidota</taxon>
        <taxon>Bacteroidia</taxon>
        <taxon>Marinilabiliales</taxon>
        <taxon>Marinifilaceae</taxon>
    </lineage>
</organism>
<gene>
    <name evidence="1" type="ORF">ELS83_06430</name>
</gene>
<dbReference type="RefSeq" id="WP_171594725.1">
    <property type="nucleotide sequence ID" value="NZ_RZNH01000007.1"/>
</dbReference>
<dbReference type="EMBL" id="RZNH01000007">
    <property type="protein sequence ID" value="NOU59447.1"/>
    <property type="molecule type" value="Genomic_DNA"/>
</dbReference>